<sequence>MLCLVVDALPPTEWEAALACLQGDLSGDAGLLCRVIPRVLPASWECALRLLSTDGAATNTAMECVVGCEQVPLRLRLGAWQRLLPSLPVSMRHQAAPVYLRLSLAVSDHGRCLLAGVDGLSVLERSVRGLRHDFRNYAAFVYHRAVVHRHWCHASLDPAAGVRAFRALSGIAERDARCEVSVAALEQLSDLVGRQSPVA</sequence>
<accession>A0A422PFK9</accession>
<name>A0A422PFK9_9TRYP</name>
<comment type="caution">
    <text evidence="1">The sequence shown here is derived from an EMBL/GenBank/DDBJ whole genome shotgun (WGS) entry which is preliminary data.</text>
</comment>
<keyword evidence="2" id="KW-1185">Reference proteome</keyword>
<dbReference type="EMBL" id="MKKU01000291">
    <property type="protein sequence ID" value="RNF16508.1"/>
    <property type="molecule type" value="Genomic_DNA"/>
</dbReference>
<organism evidence="1 2">
    <name type="scientific">Trypanosoma conorhini</name>
    <dbReference type="NCBI Taxonomy" id="83891"/>
    <lineage>
        <taxon>Eukaryota</taxon>
        <taxon>Discoba</taxon>
        <taxon>Euglenozoa</taxon>
        <taxon>Kinetoplastea</taxon>
        <taxon>Metakinetoplastina</taxon>
        <taxon>Trypanosomatida</taxon>
        <taxon>Trypanosomatidae</taxon>
        <taxon>Trypanosoma</taxon>
    </lineage>
</organism>
<dbReference type="RefSeq" id="XP_029227825.1">
    <property type="nucleotide sequence ID" value="XM_029372057.1"/>
</dbReference>
<dbReference type="AlphaFoldDB" id="A0A422PFK9"/>
<evidence type="ECO:0000313" key="1">
    <source>
        <dbReference type="EMBL" id="RNF16508.1"/>
    </source>
</evidence>
<evidence type="ECO:0000313" key="2">
    <source>
        <dbReference type="Proteomes" id="UP000284403"/>
    </source>
</evidence>
<reference evidence="1 2" key="1">
    <citation type="journal article" date="2018" name="BMC Genomics">
        <title>Genomic comparison of Trypanosoma conorhini and Trypanosoma rangeli to Trypanosoma cruzi strains of high and low virulence.</title>
        <authorList>
            <person name="Bradwell K.R."/>
            <person name="Koparde V.N."/>
            <person name="Matveyev A.V."/>
            <person name="Serrano M.G."/>
            <person name="Alves J.M."/>
            <person name="Parikh H."/>
            <person name="Huang B."/>
            <person name="Lee V."/>
            <person name="Espinosa-Alvarez O."/>
            <person name="Ortiz P.A."/>
            <person name="Costa-Martins A.G."/>
            <person name="Teixeira M.M."/>
            <person name="Buck G.A."/>
        </authorList>
    </citation>
    <scope>NUCLEOTIDE SEQUENCE [LARGE SCALE GENOMIC DNA]</scope>
    <source>
        <strain evidence="1 2">025E</strain>
    </source>
</reference>
<dbReference type="Proteomes" id="UP000284403">
    <property type="component" value="Unassembled WGS sequence"/>
</dbReference>
<gene>
    <name evidence="1" type="ORF">Tco025E_05156</name>
</gene>
<dbReference type="GeneID" id="40318767"/>
<proteinExistence type="predicted"/>
<protein>
    <submittedName>
        <fullName evidence="1">Uncharacterized protein</fullName>
    </submittedName>
</protein>
<dbReference type="OrthoDB" id="250046at2759"/>